<organism evidence="1 2">
    <name type="scientific">Iocasia fonsfrigidae</name>
    <dbReference type="NCBI Taxonomy" id="2682810"/>
    <lineage>
        <taxon>Bacteria</taxon>
        <taxon>Bacillati</taxon>
        <taxon>Bacillota</taxon>
        <taxon>Clostridia</taxon>
        <taxon>Halanaerobiales</taxon>
        <taxon>Halanaerobiaceae</taxon>
        <taxon>Iocasia</taxon>
    </lineage>
</organism>
<dbReference type="KEGG" id="ifn:GM661_09465"/>
<gene>
    <name evidence="1" type="ORF">GM661_09465</name>
</gene>
<evidence type="ECO:0000313" key="2">
    <source>
        <dbReference type="Proteomes" id="UP000665020"/>
    </source>
</evidence>
<dbReference type="Proteomes" id="UP000665020">
    <property type="component" value="Chromosome"/>
</dbReference>
<name>A0A8A7K9Q4_9FIRM</name>
<accession>A0A8A7K9Q4</accession>
<proteinExistence type="predicted"/>
<keyword evidence="2" id="KW-1185">Reference proteome</keyword>
<dbReference type="AlphaFoldDB" id="A0A8A7K9Q4"/>
<dbReference type="EMBL" id="CP046640">
    <property type="protein sequence ID" value="QTL98191.1"/>
    <property type="molecule type" value="Genomic_DNA"/>
</dbReference>
<sequence length="149" mass="17356">MILCLDRKQRLAFILGSIFSTNSKIAGEIIGISPVYYRKLLSRARSQLKSYLDGRCSLLNKNGSCKCVHKTNAAIKAGYINPDNLQFEAGYVKKVKDFVKQYSREAEETLTIRFEQLFKEQPFWESPDYKKFLNQKIKTMEMAWRNLNK</sequence>
<dbReference type="RefSeq" id="WP_230866651.1">
    <property type="nucleotide sequence ID" value="NZ_CP046640.1"/>
</dbReference>
<reference evidence="1" key="1">
    <citation type="submission" date="2019-12" db="EMBL/GenBank/DDBJ databases">
        <authorList>
            <person name="zhang j."/>
            <person name="sun C.M."/>
        </authorList>
    </citation>
    <scope>NUCLEOTIDE SEQUENCE</scope>
    <source>
        <strain evidence="1">NS-1</strain>
    </source>
</reference>
<protein>
    <submittedName>
        <fullName evidence="1">Uncharacterized protein</fullName>
    </submittedName>
</protein>
<evidence type="ECO:0000313" key="1">
    <source>
        <dbReference type="EMBL" id="QTL98191.1"/>
    </source>
</evidence>